<dbReference type="InterPro" id="IPR051265">
    <property type="entry name" value="HIBADH-related_NP60_sf"/>
</dbReference>
<reference evidence="2" key="2">
    <citation type="submission" date="2015-06" db="UniProtKB">
        <authorList>
            <consortium name="EnsemblPlants"/>
        </authorList>
    </citation>
    <scope>IDENTIFICATION</scope>
    <source>
        <strain evidence="2">DM1-3 516 R44</strain>
    </source>
</reference>
<feature type="domain" description="6-phosphogluconate dehydrogenase NADP-binding" evidence="1">
    <location>
        <begin position="1"/>
        <end position="35"/>
    </location>
</feature>
<dbReference type="Gene3D" id="3.40.50.720">
    <property type="entry name" value="NAD(P)-binding Rossmann-like Domain"/>
    <property type="match status" value="1"/>
</dbReference>
<dbReference type="ExpressionAtlas" id="M1BDA9">
    <property type="expression patterns" value="baseline"/>
</dbReference>
<dbReference type="SUPFAM" id="SSF51735">
    <property type="entry name" value="NAD(P)-binding Rossmann-fold domains"/>
    <property type="match status" value="1"/>
</dbReference>
<protein>
    <submittedName>
        <fullName evidence="2">Succinic semialdehyde reductase isofom2</fullName>
    </submittedName>
</protein>
<evidence type="ECO:0000313" key="2">
    <source>
        <dbReference type="EnsemblPlants" id="PGSC0003DMT400042589"/>
    </source>
</evidence>
<keyword evidence="3" id="KW-1185">Reference proteome</keyword>
<sequence length="128" mass="14334">MGNPMPQNLIKAGCDVTVWNRTKSKCQPLISLGVYANFDYGADLSLFMLASKKCVFKLSLPNSEVDNGNFSFFSAHTNHPLRRLQHLLMSHFPCLQTPTVQSVFSLFKWETVTANGHEFDTVLGKCCC</sequence>
<dbReference type="STRING" id="4113.M1BDA9"/>
<dbReference type="GO" id="GO:0016616">
    <property type="term" value="F:oxidoreductase activity, acting on the CH-OH group of donors, NAD or NADP as acceptor"/>
    <property type="evidence" value="ECO:0007669"/>
    <property type="project" value="UniProtKB-ARBA"/>
</dbReference>
<dbReference type="Gramene" id="PGSC0003DMT400042589">
    <property type="protein sequence ID" value="PGSC0003DMT400042589"/>
    <property type="gene ID" value="PGSC0003DMG400016518"/>
</dbReference>
<dbReference type="InterPro" id="IPR036291">
    <property type="entry name" value="NAD(P)-bd_dom_sf"/>
</dbReference>
<organism evidence="2 3">
    <name type="scientific">Solanum tuberosum</name>
    <name type="common">Potato</name>
    <dbReference type="NCBI Taxonomy" id="4113"/>
    <lineage>
        <taxon>Eukaryota</taxon>
        <taxon>Viridiplantae</taxon>
        <taxon>Streptophyta</taxon>
        <taxon>Embryophyta</taxon>
        <taxon>Tracheophyta</taxon>
        <taxon>Spermatophyta</taxon>
        <taxon>Magnoliopsida</taxon>
        <taxon>eudicotyledons</taxon>
        <taxon>Gunneridae</taxon>
        <taxon>Pentapetalae</taxon>
        <taxon>asterids</taxon>
        <taxon>lamiids</taxon>
        <taxon>Solanales</taxon>
        <taxon>Solanaceae</taxon>
        <taxon>Solanoideae</taxon>
        <taxon>Solaneae</taxon>
        <taxon>Solanum</taxon>
    </lineage>
</organism>
<reference evidence="3" key="1">
    <citation type="journal article" date="2011" name="Nature">
        <title>Genome sequence and analysis of the tuber crop potato.</title>
        <authorList>
            <consortium name="The Potato Genome Sequencing Consortium"/>
        </authorList>
    </citation>
    <scope>NUCLEOTIDE SEQUENCE [LARGE SCALE GENOMIC DNA]</scope>
    <source>
        <strain evidence="3">cv. DM1-3 516 R44</strain>
    </source>
</reference>
<evidence type="ECO:0000313" key="3">
    <source>
        <dbReference type="Proteomes" id="UP000011115"/>
    </source>
</evidence>
<dbReference type="InterPro" id="IPR006115">
    <property type="entry name" value="6PGDH_NADP-bd"/>
</dbReference>
<dbReference type="AlphaFoldDB" id="M1BDA9"/>
<name>M1BDA9_SOLTU</name>
<dbReference type="PANTHER" id="PTHR43580">
    <property type="entry name" value="OXIDOREDUCTASE GLYR1-RELATED"/>
    <property type="match status" value="1"/>
</dbReference>
<dbReference type="EnsemblPlants" id="PGSC0003DMT400042589">
    <property type="protein sequence ID" value="PGSC0003DMT400042589"/>
    <property type="gene ID" value="PGSC0003DMG400016518"/>
</dbReference>
<dbReference type="PaxDb" id="4113-PGSC0003DMT400042589"/>
<dbReference type="Proteomes" id="UP000011115">
    <property type="component" value="Unassembled WGS sequence"/>
</dbReference>
<dbReference type="GO" id="GO:0009507">
    <property type="term" value="C:chloroplast"/>
    <property type="evidence" value="ECO:0000318"/>
    <property type="project" value="GO_Central"/>
</dbReference>
<accession>M1BDA9</accession>
<dbReference type="InParanoid" id="M1BDA9"/>
<dbReference type="HOGENOM" id="CLU_1963495_0_0_1"/>
<evidence type="ECO:0000259" key="1">
    <source>
        <dbReference type="Pfam" id="PF03446"/>
    </source>
</evidence>
<dbReference type="GO" id="GO:0050661">
    <property type="term" value="F:NADP binding"/>
    <property type="evidence" value="ECO:0007669"/>
    <property type="project" value="InterPro"/>
</dbReference>
<dbReference type="eggNOG" id="KOG0409">
    <property type="taxonomic scope" value="Eukaryota"/>
</dbReference>
<proteinExistence type="predicted"/>
<dbReference type="Pfam" id="PF03446">
    <property type="entry name" value="NAD_binding_2"/>
    <property type="match status" value="1"/>
</dbReference>
<dbReference type="PANTHER" id="PTHR43580:SF2">
    <property type="entry name" value="CYTOKINE-LIKE NUCLEAR FACTOR N-PAC"/>
    <property type="match status" value="1"/>
</dbReference>